<reference evidence="3" key="1">
    <citation type="submission" date="2020-03" db="EMBL/GenBank/DDBJ databases">
        <title>Solimonas marina sp. nov., isolated from deep seawater of the Pacific Ocean.</title>
        <authorList>
            <person name="Liu X."/>
            <person name="Lai Q."/>
            <person name="Sun F."/>
            <person name="Gai Y."/>
            <person name="Li G."/>
            <person name="Shao Z."/>
        </authorList>
    </citation>
    <scope>NUCLEOTIDE SEQUENCE</scope>
    <source>
        <strain evidence="3">C16B3</strain>
    </source>
</reference>
<comment type="caution">
    <text evidence="3">The sequence shown here is derived from an EMBL/GenBank/DDBJ whole genome shotgun (WGS) entry which is preliminary data.</text>
</comment>
<evidence type="ECO:0000313" key="4">
    <source>
        <dbReference type="Proteomes" id="UP000653472"/>
    </source>
</evidence>
<dbReference type="InterPro" id="IPR011006">
    <property type="entry name" value="CheY-like_superfamily"/>
</dbReference>
<dbReference type="InterPro" id="IPR001789">
    <property type="entry name" value="Sig_transdc_resp-reg_receiver"/>
</dbReference>
<dbReference type="RefSeq" id="WP_168146248.1">
    <property type="nucleotide sequence ID" value="NZ_JAAVXB010000001.1"/>
</dbReference>
<feature type="modified residue" description="4-aspartylphosphate" evidence="1">
    <location>
        <position position="59"/>
    </location>
</feature>
<gene>
    <name evidence="3" type="ORF">G7Y82_01650</name>
</gene>
<accession>A0A969W8P6</accession>
<organism evidence="3 4">
    <name type="scientific">Solimonas marina</name>
    <dbReference type="NCBI Taxonomy" id="2714601"/>
    <lineage>
        <taxon>Bacteria</taxon>
        <taxon>Pseudomonadati</taxon>
        <taxon>Pseudomonadota</taxon>
        <taxon>Gammaproteobacteria</taxon>
        <taxon>Nevskiales</taxon>
        <taxon>Nevskiaceae</taxon>
        <taxon>Solimonas</taxon>
    </lineage>
</organism>
<dbReference type="PROSITE" id="PS50110">
    <property type="entry name" value="RESPONSE_REGULATORY"/>
    <property type="match status" value="1"/>
</dbReference>
<keyword evidence="4" id="KW-1185">Reference proteome</keyword>
<dbReference type="SMART" id="SM00448">
    <property type="entry name" value="REC"/>
    <property type="match status" value="1"/>
</dbReference>
<evidence type="ECO:0000256" key="1">
    <source>
        <dbReference type="PROSITE-ProRule" id="PRU00169"/>
    </source>
</evidence>
<dbReference type="Gene3D" id="3.40.50.2300">
    <property type="match status" value="1"/>
</dbReference>
<keyword evidence="1" id="KW-0597">Phosphoprotein</keyword>
<feature type="domain" description="Response regulatory" evidence="2">
    <location>
        <begin position="9"/>
        <end position="119"/>
    </location>
</feature>
<dbReference type="AlphaFoldDB" id="A0A969W8P6"/>
<protein>
    <submittedName>
        <fullName evidence="3">Response regulator</fullName>
    </submittedName>
</protein>
<dbReference type="EMBL" id="JAAVXB010000001">
    <property type="protein sequence ID" value="NKF21001.1"/>
    <property type="molecule type" value="Genomic_DNA"/>
</dbReference>
<dbReference type="Pfam" id="PF00072">
    <property type="entry name" value="Response_reg"/>
    <property type="match status" value="1"/>
</dbReference>
<dbReference type="SUPFAM" id="SSF52172">
    <property type="entry name" value="CheY-like"/>
    <property type="match status" value="1"/>
</dbReference>
<evidence type="ECO:0000259" key="2">
    <source>
        <dbReference type="PROSITE" id="PS50110"/>
    </source>
</evidence>
<dbReference type="GO" id="GO:0000160">
    <property type="term" value="P:phosphorelay signal transduction system"/>
    <property type="evidence" value="ECO:0007669"/>
    <property type="project" value="InterPro"/>
</dbReference>
<dbReference type="Proteomes" id="UP000653472">
    <property type="component" value="Unassembled WGS sequence"/>
</dbReference>
<sequence>MSDTLLGKRVLVVEDEPLIGMLLEELLRIFGAQIVGPATHLDQALRMARFEGVDAAVLDINVDGELSYPVADVLRERGVPFVFATGYGRGTLSASYAETTLIEKPYRAEQLHAALEKILYPPLI</sequence>
<evidence type="ECO:0000313" key="3">
    <source>
        <dbReference type="EMBL" id="NKF21001.1"/>
    </source>
</evidence>
<name>A0A969W8P6_9GAMM</name>
<proteinExistence type="predicted"/>